<name>A0AAN8D9E4_CHAGU</name>
<dbReference type="InterPro" id="IPR041577">
    <property type="entry name" value="RT_RNaseH_2"/>
</dbReference>
<evidence type="ECO:0000259" key="1">
    <source>
        <dbReference type="Pfam" id="PF17919"/>
    </source>
</evidence>
<accession>A0AAN8D9E4</accession>
<proteinExistence type="predicted"/>
<keyword evidence="3" id="KW-1185">Reference proteome</keyword>
<organism evidence="2 3">
    <name type="scientific">Champsocephalus gunnari</name>
    <name type="common">Mackerel icefish</name>
    <dbReference type="NCBI Taxonomy" id="52237"/>
    <lineage>
        <taxon>Eukaryota</taxon>
        <taxon>Metazoa</taxon>
        <taxon>Chordata</taxon>
        <taxon>Craniata</taxon>
        <taxon>Vertebrata</taxon>
        <taxon>Euteleostomi</taxon>
        <taxon>Actinopterygii</taxon>
        <taxon>Neopterygii</taxon>
        <taxon>Teleostei</taxon>
        <taxon>Neoteleostei</taxon>
        <taxon>Acanthomorphata</taxon>
        <taxon>Eupercaria</taxon>
        <taxon>Perciformes</taxon>
        <taxon>Notothenioidei</taxon>
        <taxon>Channichthyidae</taxon>
        <taxon>Champsocephalus</taxon>
    </lineage>
</organism>
<dbReference type="Gene3D" id="3.30.70.270">
    <property type="match status" value="2"/>
</dbReference>
<feature type="domain" description="Reverse transcriptase/retrotransposon-derived protein RNase H-like" evidence="1">
    <location>
        <begin position="106"/>
        <end position="201"/>
    </location>
</feature>
<dbReference type="Pfam" id="PF17919">
    <property type="entry name" value="RT_RNaseH_2"/>
    <property type="match status" value="1"/>
</dbReference>
<evidence type="ECO:0000313" key="2">
    <source>
        <dbReference type="EMBL" id="KAK5916215.1"/>
    </source>
</evidence>
<dbReference type="InterPro" id="IPR051320">
    <property type="entry name" value="Viral_Replic_Matur_Polypro"/>
</dbReference>
<evidence type="ECO:0000313" key="3">
    <source>
        <dbReference type="Proteomes" id="UP001331515"/>
    </source>
</evidence>
<protein>
    <recommendedName>
        <fullName evidence="1">Reverse transcriptase/retrotransposon-derived protein RNase H-like domain-containing protein</fullName>
    </recommendedName>
</protein>
<dbReference type="InterPro" id="IPR043128">
    <property type="entry name" value="Rev_trsase/Diguanyl_cyclase"/>
</dbReference>
<dbReference type="SUPFAM" id="SSF56672">
    <property type="entry name" value="DNA/RNA polymerases"/>
    <property type="match status" value="1"/>
</dbReference>
<dbReference type="Gene3D" id="3.10.20.370">
    <property type="match status" value="1"/>
</dbReference>
<sequence>MDAYRIDSILLMKRLSECGHRASLAKLQYCQTEVTYLGHILRDGHRLLSPARICLLNKVAPPRTKKDMQSFLGMANYCRHWIYEYAAMDSVLRAATLQAAPNIVQWSEDMHTAFQDLKRALTSAPALGLPDYHQPFHLHVHEKGGFAAGILVQKHGSNFRPVAYYSSRLSPVVLGMPSCLRAVSAVAIVIKQSSPIVLASDCVV</sequence>
<reference evidence="2 3" key="1">
    <citation type="journal article" date="2023" name="Mol. Biol. Evol.">
        <title>Genomics of Secondarily Temperate Adaptation in the Only Non-Antarctic Icefish.</title>
        <authorList>
            <person name="Rivera-Colon A.G."/>
            <person name="Rayamajhi N."/>
            <person name="Minhas B.F."/>
            <person name="Madrigal G."/>
            <person name="Bilyk K.T."/>
            <person name="Yoon V."/>
            <person name="Hune M."/>
            <person name="Gregory S."/>
            <person name="Cheng C.H.C."/>
            <person name="Catchen J.M."/>
        </authorList>
    </citation>
    <scope>NUCLEOTIDE SEQUENCE [LARGE SCALE GENOMIC DNA]</scope>
    <source>
        <tissue evidence="2">White muscle</tissue>
    </source>
</reference>
<comment type="caution">
    <text evidence="2">The sequence shown here is derived from an EMBL/GenBank/DDBJ whole genome shotgun (WGS) entry which is preliminary data.</text>
</comment>
<dbReference type="InterPro" id="IPR043502">
    <property type="entry name" value="DNA/RNA_pol_sf"/>
</dbReference>
<gene>
    <name evidence="2" type="ORF">CgunFtcFv8_011223</name>
</gene>
<dbReference type="Proteomes" id="UP001331515">
    <property type="component" value="Unassembled WGS sequence"/>
</dbReference>
<dbReference type="EMBL" id="JAURVH010001526">
    <property type="protein sequence ID" value="KAK5916215.1"/>
    <property type="molecule type" value="Genomic_DNA"/>
</dbReference>
<dbReference type="PANTHER" id="PTHR33064">
    <property type="entry name" value="POL PROTEIN"/>
    <property type="match status" value="1"/>
</dbReference>
<dbReference type="PANTHER" id="PTHR33064:SF37">
    <property type="entry name" value="RIBONUCLEASE H"/>
    <property type="match status" value="1"/>
</dbReference>
<dbReference type="AlphaFoldDB" id="A0AAN8D9E4"/>